<proteinExistence type="predicted"/>
<dbReference type="InterPro" id="IPR036291">
    <property type="entry name" value="NAD(P)-bd_dom_sf"/>
</dbReference>
<evidence type="ECO:0000313" key="1">
    <source>
        <dbReference type="EMBL" id="EEH44027.2"/>
    </source>
</evidence>
<protein>
    <submittedName>
        <fullName evidence="1">Uncharacterized protein</fullName>
    </submittedName>
</protein>
<evidence type="ECO:0000313" key="2">
    <source>
        <dbReference type="Proteomes" id="UP000001628"/>
    </source>
</evidence>
<dbReference type="GeneID" id="22580173"/>
<dbReference type="HOGENOM" id="CLU_2590425_0_0_1"/>
<sequence length="78" mass="8603">MREDFPIVFQSRKLLSYGQIRSANLNSSGLNYTVPALVFETKIFSVIAMCQAFAPLLLKAQGTIFQLASIAGVRHPES</sequence>
<organism evidence="1 2">
    <name type="scientific">Paracoccidioides brasiliensis (strain Pb18)</name>
    <dbReference type="NCBI Taxonomy" id="502780"/>
    <lineage>
        <taxon>Eukaryota</taxon>
        <taxon>Fungi</taxon>
        <taxon>Dikarya</taxon>
        <taxon>Ascomycota</taxon>
        <taxon>Pezizomycotina</taxon>
        <taxon>Eurotiomycetes</taxon>
        <taxon>Eurotiomycetidae</taxon>
        <taxon>Onygenales</taxon>
        <taxon>Ajellomycetaceae</taxon>
        <taxon>Paracoccidioides</taxon>
    </lineage>
</organism>
<dbReference type="VEuPathDB" id="FungiDB:PADG_00316"/>
<dbReference type="Proteomes" id="UP000001628">
    <property type="component" value="Unassembled WGS sequence"/>
</dbReference>
<dbReference type="AlphaFoldDB" id="C1G0C6"/>
<dbReference type="eggNOG" id="KOG1209">
    <property type="taxonomic scope" value="Eukaryota"/>
</dbReference>
<dbReference type="OrthoDB" id="2102561at2759"/>
<dbReference type="KEGG" id="pbn:PADG_00316"/>
<keyword evidence="2" id="KW-1185">Reference proteome</keyword>
<dbReference type="SUPFAM" id="SSF51735">
    <property type="entry name" value="NAD(P)-binding Rossmann-fold domains"/>
    <property type="match status" value="1"/>
</dbReference>
<gene>
    <name evidence="1" type="ORF">PADG_00316</name>
</gene>
<dbReference type="OMA" id="FRAETCY"/>
<dbReference type="STRING" id="502780.C1G0C6"/>
<dbReference type="InParanoid" id="C1G0C6"/>
<name>C1G0C6_PARBD</name>
<dbReference type="EMBL" id="KN275957">
    <property type="protein sequence ID" value="EEH44027.2"/>
    <property type="molecule type" value="Genomic_DNA"/>
</dbReference>
<dbReference type="RefSeq" id="XP_010755777.1">
    <property type="nucleotide sequence ID" value="XM_010757475.1"/>
</dbReference>
<accession>C1G0C6</accession>
<reference evidence="1 2" key="1">
    <citation type="journal article" date="2011" name="PLoS Genet.">
        <title>Comparative genomic analysis of human fungal pathogens causing paracoccidioidomycosis.</title>
        <authorList>
            <person name="Desjardins C.A."/>
            <person name="Champion M.D."/>
            <person name="Holder J.W."/>
            <person name="Muszewska A."/>
            <person name="Goldberg J."/>
            <person name="Bailao A.M."/>
            <person name="Brigido M.M."/>
            <person name="Ferreira M.E."/>
            <person name="Garcia A.M."/>
            <person name="Grynberg M."/>
            <person name="Gujja S."/>
            <person name="Heiman D.I."/>
            <person name="Henn M.R."/>
            <person name="Kodira C.D."/>
            <person name="Leon-Narvaez H."/>
            <person name="Longo L.V."/>
            <person name="Ma L.J."/>
            <person name="Malavazi I."/>
            <person name="Matsuo A.L."/>
            <person name="Morais F.V."/>
            <person name="Pereira M."/>
            <person name="Rodriguez-Brito S."/>
            <person name="Sakthikumar S."/>
            <person name="Salem-Izacc S.M."/>
            <person name="Sykes S.M."/>
            <person name="Teixeira M.M."/>
            <person name="Vallejo M.C."/>
            <person name="Walter M.E."/>
            <person name="Yandava C."/>
            <person name="Young S."/>
            <person name="Zeng Q."/>
            <person name="Zucker J."/>
            <person name="Felipe M.S."/>
            <person name="Goldman G.H."/>
            <person name="Haas B.J."/>
            <person name="McEwen J.G."/>
            <person name="Nino-Vega G."/>
            <person name="Puccia R."/>
            <person name="San-Blas G."/>
            <person name="Soares C.M."/>
            <person name="Birren B.W."/>
            <person name="Cuomo C.A."/>
        </authorList>
    </citation>
    <scope>NUCLEOTIDE SEQUENCE [LARGE SCALE GENOMIC DNA]</scope>
    <source>
        <strain evidence="1 2">Pb18</strain>
    </source>
</reference>